<proteinExistence type="predicted"/>
<dbReference type="EMBL" id="CASHSV030000513">
    <property type="protein sequence ID" value="CAJ2667302.1"/>
    <property type="molecule type" value="Genomic_DNA"/>
</dbReference>
<sequence>MATLIVPPIPPHPRDDATQLYRAFKGFGCDTTAVINILAHRDATQRAYIQQEYRTTYSEELSKRLVSELSGKLETAVLLWLPDPAARDAEIIRKSLVVDRNLEAATEVICSRTPSQLQYLKQLYHSKFGVYVEHEIELNTSGDHKKILLAYISTPRHEGPEVDRDVAQKDAKVLYKAGEKKLGTDEKTFVQIFSQRSGAHLAAVSSYYQDMYGHSLKKVLHKAMKGMGTNDSTLIRVIVTRTEIDMQYIKAEYAKKYKKTLNDAVHSETSGNYRAFLLALLGPNH</sequence>
<comment type="caution">
    <text evidence="1">The sequence shown here is derived from an EMBL/GenBank/DDBJ whole genome shotgun (WGS) entry which is preliminary data.</text>
</comment>
<evidence type="ECO:0000313" key="2">
    <source>
        <dbReference type="Proteomes" id="UP001177021"/>
    </source>
</evidence>
<dbReference type="Proteomes" id="UP001177021">
    <property type="component" value="Unassembled WGS sequence"/>
</dbReference>
<reference evidence="1" key="1">
    <citation type="submission" date="2023-10" db="EMBL/GenBank/DDBJ databases">
        <authorList>
            <person name="Rodriguez Cubillos JULIANA M."/>
            <person name="De Vega J."/>
        </authorList>
    </citation>
    <scope>NUCLEOTIDE SEQUENCE</scope>
</reference>
<name>A0ACB0LFM4_TRIPR</name>
<gene>
    <name evidence="1" type="ORF">MILVUS5_LOCUS31955</name>
</gene>
<organism evidence="1 2">
    <name type="scientific">Trifolium pratense</name>
    <name type="common">Red clover</name>
    <dbReference type="NCBI Taxonomy" id="57577"/>
    <lineage>
        <taxon>Eukaryota</taxon>
        <taxon>Viridiplantae</taxon>
        <taxon>Streptophyta</taxon>
        <taxon>Embryophyta</taxon>
        <taxon>Tracheophyta</taxon>
        <taxon>Spermatophyta</taxon>
        <taxon>Magnoliopsida</taxon>
        <taxon>eudicotyledons</taxon>
        <taxon>Gunneridae</taxon>
        <taxon>Pentapetalae</taxon>
        <taxon>rosids</taxon>
        <taxon>fabids</taxon>
        <taxon>Fabales</taxon>
        <taxon>Fabaceae</taxon>
        <taxon>Papilionoideae</taxon>
        <taxon>50 kb inversion clade</taxon>
        <taxon>NPAAA clade</taxon>
        <taxon>Hologalegina</taxon>
        <taxon>IRL clade</taxon>
        <taxon>Trifolieae</taxon>
        <taxon>Trifolium</taxon>
    </lineage>
</organism>
<protein>
    <submittedName>
        <fullName evidence="1">Uncharacterized protein</fullName>
    </submittedName>
</protein>
<accession>A0ACB0LFM4</accession>
<evidence type="ECO:0000313" key="1">
    <source>
        <dbReference type="EMBL" id="CAJ2667302.1"/>
    </source>
</evidence>
<keyword evidence="2" id="KW-1185">Reference proteome</keyword>